<organism evidence="8 9">
    <name type="scientific">Parnassius apollo</name>
    <name type="common">Apollo butterfly</name>
    <name type="synonym">Papilio apollo</name>
    <dbReference type="NCBI Taxonomy" id="110799"/>
    <lineage>
        <taxon>Eukaryota</taxon>
        <taxon>Metazoa</taxon>
        <taxon>Ecdysozoa</taxon>
        <taxon>Arthropoda</taxon>
        <taxon>Hexapoda</taxon>
        <taxon>Insecta</taxon>
        <taxon>Pterygota</taxon>
        <taxon>Neoptera</taxon>
        <taxon>Endopterygota</taxon>
        <taxon>Lepidoptera</taxon>
        <taxon>Glossata</taxon>
        <taxon>Ditrysia</taxon>
        <taxon>Papilionoidea</taxon>
        <taxon>Papilionidae</taxon>
        <taxon>Parnassiinae</taxon>
        <taxon>Parnassini</taxon>
        <taxon>Parnassius</taxon>
        <taxon>Parnassius</taxon>
    </lineage>
</organism>
<dbReference type="EMBL" id="CAJQZP010001288">
    <property type="protein sequence ID" value="CAG5036401.1"/>
    <property type="molecule type" value="Genomic_DNA"/>
</dbReference>
<evidence type="ECO:0000256" key="1">
    <source>
        <dbReference type="ARBA" id="ARBA00022723"/>
    </source>
</evidence>
<feature type="domain" description="C2H2-type" evidence="7">
    <location>
        <begin position="28"/>
        <end position="55"/>
    </location>
</feature>
<proteinExistence type="predicted"/>
<reference evidence="8" key="1">
    <citation type="submission" date="2021-04" db="EMBL/GenBank/DDBJ databases">
        <authorList>
            <person name="Tunstrom K."/>
        </authorList>
    </citation>
    <scope>NUCLEOTIDE SEQUENCE</scope>
</reference>
<feature type="domain" description="C2H2-type" evidence="7">
    <location>
        <begin position="2"/>
        <end position="24"/>
    </location>
</feature>
<dbReference type="OrthoDB" id="6365676at2759"/>
<dbReference type="SMART" id="SM00355">
    <property type="entry name" value="ZnF_C2H2"/>
    <property type="match status" value="7"/>
</dbReference>
<feature type="domain" description="C2H2-type" evidence="7">
    <location>
        <begin position="83"/>
        <end position="110"/>
    </location>
</feature>
<comment type="caution">
    <text evidence="8">The sequence shown here is derived from an EMBL/GenBank/DDBJ whole genome shotgun (WGS) entry which is preliminary data.</text>
</comment>
<dbReference type="InterPro" id="IPR013087">
    <property type="entry name" value="Znf_C2H2_type"/>
</dbReference>
<evidence type="ECO:0000313" key="8">
    <source>
        <dbReference type="EMBL" id="CAG5036401.1"/>
    </source>
</evidence>
<dbReference type="Pfam" id="PF00096">
    <property type="entry name" value="zf-C2H2"/>
    <property type="match status" value="3"/>
</dbReference>
<dbReference type="Pfam" id="PF13912">
    <property type="entry name" value="zf-C2H2_6"/>
    <property type="match status" value="2"/>
</dbReference>
<name>A0A8S3XQY3_PARAO</name>
<keyword evidence="2" id="KW-0677">Repeat</keyword>
<evidence type="ECO:0000256" key="6">
    <source>
        <dbReference type="PROSITE-ProRule" id="PRU00042"/>
    </source>
</evidence>
<dbReference type="GO" id="GO:0000981">
    <property type="term" value="F:DNA-binding transcription factor activity, RNA polymerase II-specific"/>
    <property type="evidence" value="ECO:0007669"/>
    <property type="project" value="TreeGrafter"/>
</dbReference>
<dbReference type="GO" id="GO:0008270">
    <property type="term" value="F:zinc ion binding"/>
    <property type="evidence" value="ECO:0007669"/>
    <property type="project" value="UniProtKB-KW"/>
</dbReference>
<feature type="domain" description="C2H2-type" evidence="7">
    <location>
        <begin position="113"/>
        <end position="142"/>
    </location>
</feature>
<keyword evidence="9" id="KW-1185">Reference proteome</keyword>
<evidence type="ECO:0000256" key="4">
    <source>
        <dbReference type="ARBA" id="ARBA00022833"/>
    </source>
</evidence>
<keyword evidence="4" id="KW-0862">Zinc</keyword>
<accession>A0A8S3XQY3</accession>
<sequence>MANCSHCGKVFKYESERIRHELSHLPRFGCEECEKKFTYISALRRHQKQHERTESIQCDKCSHSFKDEILLKRHIKYAHEGTYICSECGAKFNSKQALSIHIITHKPKSERKYRCSYANCHKAFNFSHHLKYHEMTHTNTRKHFCKICGKGFIQSHNLKVHIMNIHDPTKWLPCEITNCKKKFSSEYARKRHHARHKNFGNEEKKPPDRVSTSVVSSDGFTCSICGQLFLPSFYEEHKLNCIVKDFELSNDKPFDLSSKLKKEEFETSNKSDLLSASKITDEYLSTCTAVLGKCLVTGDTSVSSNCLCAQMVKPDDNYDKTIEKTNTNTDIKEIDNATKTCESCSCSTAKTEEKFTSRVNVVVGQKIKKSNRNNCMPDFEYATDGTVKVRNTIDPQFECMANKYYNNITKRKVDFRDRTNESTIPYNSCKAVLGKCIVSENGMINDDCLCAKMLIDEGQMTSQEIEEITPHPNCFSL</sequence>
<keyword evidence="1" id="KW-0479">Metal-binding</keyword>
<gene>
    <name evidence="8" type="ORF">PAPOLLO_LOCUS20818</name>
</gene>
<dbReference type="AlphaFoldDB" id="A0A8S3XQY3"/>
<evidence type="ECO:0000313" key="9">
    <source>
        <dbReference type="Proteomes" id="UP000691718"/>
    </source>
</evidence>
<evidence type="ECO:0000259" key="7">
    <source>
        <dbReference type="PROSITE" id="PS50157"/>
    </source>
</evidence>
<feature type="domain" description="C2H2-type" evidence="7">
    <location>
        <begin position="56"/>
        <end position="84"/>
    </location>
</feature>
<protein>
    <submittedName>
        <fullName evidence="8">(apollo) hypothetical protein</fullName>
    </submittedName>
</protein>
<evidence type="ECO:0000256" key="2">
    <source>
        <dbReference type="ARBA" id="ARBA00022737"/>
    </source>
</evidence>
<evidence type="ECO:0000256" key="3">
    <source>
        <dbReference type="ARBA" id="ARBA00022771"/>
    </source>
</evidence>
<keyword evidence="5" id="KW-0539">Nucleus</keyword>
<feature type="domain" description="C2H2-type" evidence="7">
    <location>
        <begin position="143"/>
        <end position="171"/>
    </location>
</feature>
<dbReference type="PROSITE" id="PS50157">
    <property type="entry name" value="ZINC_FINGER_C2H2_2"/>
    <property type="match status" value="6"/>
</dbReference>
<dbReference type="Proteomes" id="UP000691718">
    <property type="component" value="Unassembled WGS sequence"/>
</dbReference>
<evidence type="ECO:0000256" key="5">
    <source>
        <dbReference type="ARBA" id="ARBA00023242"/>
    </source>
</evidence>
<dbReference type="PANTHER" id="PTHR24394">
    <property type="entry name" value="ZINC FINGER PROTEIN"/>
    <property type="match status" value="1"/>
</dbReference>
<keyword evidence="3 6" id="KW-0863">Zinc-finger</keyword>
<dbReference type="PROSITE" id="PS00028">
    <property type="entry name" value="ZINC_FINGER_C2H2_1"/>
    <property type="match status" value="6"/>
</dbReference>
<dbReference type="GO" id="GO:0005634">
    <property type="term" value="C:nucleus"/>
    <property type="evidence" value="ECO:0007669"/>
    <property type="project" value="TreeGrafter"/>
</dbReference>
<dbReference type="PANTHER" id="PTHR24394:SF29">
    <property type="entry name" value="MYONEURIN"/>
    <property type="match status" value="1"/>
</dbReference>